<feature type="transmembrane region" description="Helical" evidence="1">
    <location>
        <begin position="49"/>
        <end position="73"/>
    </location>
</feature>
<sequence length="244" mass="28116">MLLLIIFLSDWGKRLAVFTGNPISILLLICEVIPLILGIIFWEKYKKTALIWFIFFLGYNFLNEILSGAYYVIGVGKNTSIFFNIRDVLYVLMYYLIYFNFLRKKGFRLCVIIFFLVWTISLVYFGFTSNFIEKYMFVPKMIGDFCLLVIILFSLIEVVESSKISKIADNLMVYLGLGLLISLVVKLPISIVTFVGWLKVTDTADPSVAFFQLIRNVGFGVSCIMYLIFAYGLYRAKRPEITAI</sequence>
<proteinExistence type="predicted"/>
<feature type="transmembrane region" description="Helical" evidence="1">
    <location>
        <begin position="171"/>
        <end position="197"/>
    </location>
</feature>
<reference evidence="2 3" key="1">
    <citation type="submission" date="2018-07" db="EMBL/GenBank/DDBJ databases">
        <title>Leeuwenhoekiella genomics.</title>
        <authorList>
            <person name="Tahon G."/>
            <person name="Willems A."/>
        </authorList>
    </citation>
    <scope>NUCLEOTIDE SEQUENCE [LARGE SCALE GENOMIC DNA]</scope>
    <source>
        <strain evidence="2 3">R-50232</strain>
    </source>
</reference>
<feature type="transmembrane region" description="Helical" evidence="1">
    <location>
        <begin position="217"/>
        <end position="234"/>
    </location>
</feature>
<feature type="transmembrane region" description="Helical" evidence="1">
    <location>
        <begin position="79"/>
        <end position="97"/>
    </location>
</feature>
<feature type="transmembrane region" description="Helical" evidence="1">
    <location>
        <begin position="109"/>
        <end position="129"/>
    </location>
</feature>
<dbReference type="RefSeq" id="WP_128761574.1">
    <property type="nucleotide sequence ID" value="NZ_QOVI01000004.1"/>
</dbReference>
<dbReference type="Proteomes" id="UP000289821">
    <property type="component" value="Unassembled WGS sequence"/>
</dbReference>
<feature type="transmembrane region" description="Helical" evidence="1">
    <location>
        <begin position="22"/>
        <end position="42"/>
    </location>
</feature>
<organism evidence="2 3">
    <name type="scientific">Leeuwenhoekiella aestuarii</name>
    <dbReference type="NCBI Taxonomy" id="2249426"/>
    <lineage>
        <taxon>Bacteria</taxon>
        <taxon>Pseudomonadati</taxon>
        <taxon>Bacteroidota</taxon>
        <taxon>Flavobacteriia</taxon>
        <taxon>Flavobacteriales</taxon>
        <taxon>Flavobacteriaceae</taxon>
        <taxon>Leeuwenhoekiella</taxon>
    </lineage>
</organism>
<gene>
    <name evidence="2" type="ORF">DSM04_104263</name>
</gene>
<keyword evidence="1" id="KW-0472">Membrane</keyword>
<keyword evidence="1" id="KW-0812">Transmembrane</keyword>
<feature type="transmembrane region" description="Helical" evidence="1">
    <location>
        <begin position="141"/>
        <end position="159"/>
    </location>
</feature>
<protein>
    <submittedName>
        <fullName evidence="2">Uncharacterized protein</fullName>
    </submittedName>
</protein>
<evidence type="ECO:0000313" key="2">
    <source>
        <dbReference type="EMBL" id="RXG14155.1"/>
    </source>
</evidence>
<evidence type="ECO:0000313" key="3">
    <source>
        <dbReference type="Proteomes" id="UP000289821"/>
    </source>
</evidence>
<evidence type="ECO:0000256" key="1">
    <source>
        <dbReference type="SAM" id="Phobius"/>
    </source>
</evidence>
<comment type="caution">
    <text evidence="2">The sequence shown here is derived from an EMBL/GenBank/DDBJ whole genome shotgun (WGS) entry which is preliminary data.</text>
</comment>
<keyword evidence="1" id="KW-1133">Transmembrane helix</keyword>
<dbReference type="AlphaFoldDB" id="A0A4Q0NSN9"/>
<name>A0A4Q0NSN9_9FLAO</name>
<dbReference type="OrthoDB" id="1452325at2"/>
<accession>A0A4Q0NSN9</accession>
<keyword evidence="3" id="KW-1185">Reference proteome</keyword>
<dbReference type="EMBL" id="QOVI01000004">
    <property type="protein sequence ID" value="RXG14155.1"/>
    <property type="molecule type" value="Genomic_DNA"/>
</dbReference>